<dbReference type="Proteomes" id="UP000019143">
    <property type="component" value="Unassembled WGS sequence"/>
</dbReference>
<reference evidence="1 2" key="1">
    <citation type="submission" date="2014-01" db="EMBL/GenBank/DDBJ databases">
        <title>Genome sequence and analysis of Xanthomonas arboricola pv. pruni.</title>
        <authorList>
            <person name="Fujikawa T."/>
            <person name="Nakazono-Nagaoka E."/>
        </authorList>
    </citation>
    <scope>NUCLEOTIDE SEQUENCE [LARGE SCALE GENOMIC DNA]</scope>
    <source>
        <strain evidence="2">MAFF 311562</strain>
    </source>
</reference>
<comment type="caution">
    <text evidence="1">The sequence shown here is derived from an EMBL/GenBank/DDBJ whole genome shotgun (WGS) entry which is preliminary data.</text>
</comment>
<organism evidence="1 2">
    <name type="scientific">Xanthomonas arboricola pv. pruni str. MAFF 311562</name>
    <dbReference type="NCBI Taxonomy" id="1414836"/>
    <lineage>
        <taxon>Bacteria</taxon>
        <taxon>Pseudomonadati</taxon>
        <taxon>Pseudomonadota</taxon>
        <taxon>Gammaproteobacteria</taxon>
        <taxon>Lysobacterales</taxon>
        <taxon>Lysobacteraceae</taxon>
        <taxon>Xanthomonas</taxon>
    </lineage>
</organism>
<sequence length="47" mass="5418">MTVRLRREDWARLVELRMTEGKTGQEVFFEGLTAVFARYGFDAPVAP</sequence>
<gene>
    <name evidence="1" type="ORF">XPU_0586</name>
</gene>
<evidence type="ECO:0000313" key="1">
    <source>
        <dbReference type="EMBL" id="GAE49054.1"/>
    </source>
</evidence>
<dbReference type="EMBL" id="BAVB01000083">
    <property type="protein sequence ID" value="GAE49054.1"/>
    <property type="molecule type" value="Genomic_DNA"/>
</dbReference>
<proteinExistence type="predicted"/>
<protein>
    <submittedName>
        <fullName evidence="1">Uncharacterized protein</fullName>
    </submittedName>
</protein>
<accession>W4RZG9</accession>
<evidence type="ECO:0000313" key="2">
    <source>
        <dbReference type="Proteomes" id="UP000019143"/>
    </source>
</evidence>
<dbReference type="AlphaFoldDB" id="W4RZG9"/>
<name>W4RZG9_9XANT</name>